<evidence type="ECO:0000313" key="1">
    <source>
        <dbReference type="EMBL" id="RDI65330.1"/>
    </source>
</evidence>
<organism evidence="1 2">
    <name type="scientific">Nocardia pseudobrasiliensis</name>
    <dbReference type="NCBI Taxonomy" id="45979"/>
    <lineage>
        <taxon>Bacteria</taxon>
        <taxon>Bacillati</taxon>
        <taxon>Actinomycetota</taxon>
        <taxon>Actinomycetes</taxon>
        <taxon>Mycobacteriales</taxon>
        <taxon>Nocardiaceae</taxon>
        <taxon>Nocardia</taxon>
    </lineage>
</organism>
<dbReference type="EMBL" id="QQBC01000006">
    <property type="protein sequence ID" value="RDI65330.1"/>
    <property type="molecule type" value="Genomic_DNA"/>
</dbReference>
<gene>
    <name evidence="1" type="ORF">DFR76_106200</name>
</gene>
<dbReference type="STRING" id="1210086.GCA_001613105_02240"/>
<dbReference type="Proteomes" id="UP000254869">
    <property type="component" value="Unassembled WGS sequence"/>
</dbReference>
<protein>
    <submittedName>
        <fullName evidence="1">Uncharacterized protein</fullName>
    </submittedName>
</protein>
<accession>A0A370I407</accession>
<evidence type="ECO:0000313" key="2">
    <source>
        <dbReference type="Proteomes" id="UP000254869"/>
    </source>
</evidence>
<keyword evidence="2" id="KW-1185">Reference proteome</keyword>
<sequence>MVKRSDEVTDLEEALAATVVFTPDTDDAAWMVGHTPRQTLHVRLGDFPAEDMWSLWLGHGRWMDFTQPPAGWTLKLGEANWPPSARPSLPKGEFHE</sequence>
<comment type="caution">
    <text evidence="1">The sequence shown here is derived from an EMBL/GenBank/DDBJ whole genome shotgun (WGS) entry which is preliminary data.</text>
</comment>
<reference evidence="1 2" key="1">
    <citation type="submission" date="2018-07" db="EMBL/GenBank/DDBJ databases">
        <title>Genomic Encyclopedia of Type Strains, Phase IV (KMG-IV): sequencing the most valuable type-strain genomes for metagenomic binning, comparative biology and taxonomic classification.</title>
        <authorList>
            <person name="Goeker M."/>
        </authorList>
    </citation>
    <scope>NUCLEOTIDE SEQUENCE [LARGE SCALE GENOMIC DNA]</scope>
    <source>
        <strain evidence="1 2">DSM 44290</strain>
    </source>
</reference>
<proteinExistence type="predicted"/>
<name>A0A370I407_9NOCA</name>
<dbReference type="RefSeq" id="WP_067995850.1">
    <property type="nucleotide sequence ID" value="NZ_QQBC01000006.1"/>
</dbReference>
<dbReference type="AlphaFoldDB" id="A0A370I407"/>